<evidence type="ECO:0000313" key="2">
    <source>
        <dbReference type="Proteomes" id="UP000236161"/>
    </source>
</evidence>
<name>A0A2I0ASS4_9ASPA</name>
<reference evidence="1 2" key="1">
    <citation type="journal article" date="2017" name="Nature">
        <title>The Apostasia genome and the evolution of orchids.</title>
        <authorList>
            <person name="Zhang G.Q."/>
            <person name="Liu K.W."/>
            <person name="Li Z."/>
            <person name="Lohaus R."/>
            <person name="Hsiao Y.Y."/>
            <person name="Niu S.C."/>
            <person name="Wang J.Y."/>
            <person name="Lin Y.C."/>
            <person name="Xu Q."/>
            <person name="Chen L.J."/>
            <person name="Yoshida K."/>
            <person name="Fujiwara S."/>
            <person name="Wang Z.W."/>
            <person name="Zhang Y.Q."/>
            <person name="Mitsuda N."/>
            <person name="Wang M."/>
            <person name="Liu G.H."/>
            <person name="Pecoraro L."/>
            <person name="Huang H.X."/>
            <person name="Xiao X.J."/>
            <person name="Lin M."/>
            <person name="Wu X.Y."/>
            <person name="Wu W.L."/>
            <person name="Chen Y.Y."/>
            <person name="Chang S.B."/>
            <person name="Sakamoto S."/>
            <person name="Ohme-Takagi M."/>
            <person name="Yagi M."/>
            <person name="Zeng S.J."/>
            <person name="Shen C.Y."/>
            <person name="Yeh C.M."/>
            <person name="Luo Y.B."/>
            <person name="Tsai W.C."/>
            <person name="Van de Peer Y."/>
            <person name="Liu Z.J."/>
        </authorList>
    </citation>
    <scope>NUCLEOTIDE SEQUENCE [LARGE SCALE GENOMIC DNA]</scope>
    <source>
        <strain evidence="2">cv. Shenzhen</strain>
        <tissue evidence="1">Stem</tissue>
    </source>
</reference>
<dbReference type="AlphaFoldDB" id="A0A2I0ASS4"/>
<dbReference type="Proteomes" id="UP000236161">
    <property type="component" value="Unassembled WGS sequence"/>
</dbReference>
<accession>A0A2I0ASS4</accession>
<organism evidence="1 2">
    <name type="scientific">Apostasia shenzhenica</name>
    <dbReference type="NCBI Taxonomy" id="1088818"/>
    <lineage>
        <taxon>Eukaryota</taxon>
        <taxon>Viridiplantae</taxon>
        <taxon>Streptophyta</taxon>
        <taxon>Embryophyta</taxon>
        <taxon>Tracheophyta</taxon>
        <taxon>Spermatophyta</taxon>
        <taxon>Magnoliopsida</taxon>
        <taxon>Liliopsida</taxon>
        <taxon>Asparagales</taxon>
        <taxon>Orchidaceae</taxon>
        <taxon>Apostasioideae</taxon>
        <taxon>Apostasia</taxon>
    </lineage>
</organism>
<sequence length="122" mass="13985">MALAGAVPLRRDGGDALPHRGCASSTRLLLLEDIRLPRGRRRKRLRLFRRGEWEDRRSRRHAAAGGVRGEDRSYHARRREAEVHRDADVLQGVVVPGEEIVGVRDYRRERRRCASGDEVGRL</sequence>
<proteinExistence type="predicted"/>
<dbReference type="EMBL" id="KZ451951">
    <property type="protein sequence ID" value="PKA58594.1"/>
    <property type="molecule type" value="Genomic_DNA"/>
</dbReference>
<protein>
    <submittedName>
        <fullName evidence="1">Uncharacterized protein</fullName>
    </submittedName>
</protein>
<evidence type="ECO:0000313" key="1">
    <source>
        <dbReference type="EMBL" id="PKA58594.1"/>
    </source>
</evidence>
<gene>
    <name evidence="1" type="ORF">AXF42_Ash008881</name>
</gene>
<keyword evidence="2" id="KW-1185">Reference proteome</keyword>